<accession>A0A9D9IZV9</accession>
<reference evidence="7" key="2">
    <citation type="journal article" date="2021" name="PeerJ">
        <title>Extensive microbial diversity within the chicken gut microbiome revealed by metagenomics and culture.</title>
        <authorList>
            <person name="Gilroy R."/>
            <person name="Ravi A."/>
            <person name="Getino M."/>
            <person name="Pursley I."/>
            <person name="Horton D.L."/>
            <person name="Alikhan N.F."/>
            <person name="Baker D."/>
            <person name="Gharbi K."/>
            <person name="Hall N."/>
            <person name="Watson M."/>
            <person name="Adriaenssens E.M."/>
            <person name="Foster-Nyarko E."/>
            <person name="Jarju S."/>
            <person name="Secka A."/>
            <person name="Antonio M."/>
            <person name="Oren A."/>
            <person name="Chaudhuri R.R."/>
            <person name="La Ragione R."/>
            <person name="Hildebrand F."/>
            <person name="Pallen M.J."/>
        </authorList>
    </citation>
    <scope>NUCLEOTIDE SEQUENCE</scope>
    <source>
        <strain evidence="7">B3-1481</strain>
    </source>
</reference>
<proteinExistence type="predicted"/>
<keyword evidence="4" id="KW-0472">Membrane</keyword>
<reference evidence="7" key="1">
    <citation type="submission" date="2020-10" db="EMBL/GenBank/DDBJ databases">
        <authorList>
            <person name="Gilroy R."/>
        </authorList>
    </citation>
    <scope>NUCLEOTIDE SEQUENCE</scope>
    <source>
        <strain evidence="7">B3-1481</strain>
    </source>
</reference>
<sequence>MRRTACIFLAALALAGCSTTRLVPEGEYRLASNKIEVSGDGKVSPADLSPYLRQQSNSYLAFGWNPFLNIYNWSNGSGAGINGFWEKIGTPPVIFNPQLVGSTVENMTTRLEYLGYYDAKVVPEVSTVRRLAKVRYLVETGERRKIDEVVYDIPEGDFARDFYADTLAVSVKPGDYLSEQALEAETTRGAAHFRDLGYYGFNKNNYFFEADTLSGRTVLHYRVRGYTRNESAATDSPISRYRINKVNIWYPADLKFRESLLRKLNRIQPGDLYSESIVNTTYYRLSALNVFNSVNIEMTPSDSALVDCDIRLGESNMMGFKLNAEVSSNSSGLLGASPQLSFYHKNLFNGGERLNLEFTGNWQFMPGTDVASTELGVSASLSFPRALGYPLEKAKGRNIPRTEFSASYNYQNRPEYRRSIAGFTYGYTGQIGNQIFYQLYPLQVDFVKLYNISADFTQTLQENPYLWDSFQDQIDAGIGMMLYHTTDASIVPKSSYGFSRLSVDVSGNVLSFFNHFMPVSEVSGHRLLMGLPYNQYVRAELELGKVLRFGANEGHAVAMRLDMGIGHAYGNSTALPFEKQFYAGGSSSMRGWQVRTLGPGFSAIDNSFVIPSQTGDVKLEANLEYRFDLFWKLEGALFADVGNVWRMNEINHDFLQSIAGDWGVGLRVNLDFILLRIDAGFKVHDPSRPSGQRWLRPAEWVGHDGYAIHFGVGYPF</sequence>
<evidence type="ECO:0000313" key="8">
    <source>
        <dbReference type="Proteomes" id="UP000823769"/>
    </source>
</evidence>
<gene>
    <name evidence="7" type="ORF">IAB76_05700</name>
</gene>
<keyword evidence="2" id="KW-0812">Transmembrane</keyword>
<dbReference type="Proteomes" id="UP000823769">
    <property type="component" value="Unassembled WGS sequence"/>
</dbReference>
<dbReference type="Pfam" id="PF01103">
    <property type="entry name" value="Omp85"/>
    <property type="match status" value="1"/>
</dbReference>
<keyword evidence="3" id="KW-0732">Signal</keyword>
<evidence type="ECO:0000256" key="4">
    <source>
        <dbReference type="ARBA" id="ARBA00023136"/>
    </source>
</evidence>
<comment type="caution">
    <text evidence="7">The sequence shown here is derived from an EMBL/GenBank/DDBJ whole genome shotgun (WGS) entry which is preliminary data.</text>
</comment>
<dbReference type="AlphaFoldDB" id="A0A9D9IZV9"/>
<evidence type="ECO:0000256" key="3">
    <source>
        <dbReference type="ARBA" id="ARBA00022729"/>
    </source>
</evidence>
<dbReference type="GO" id="GO:0019867">
    <property type="term" value="C:outer membrane"/>
    <property type="evidence" value="ECO:0007669"/>
    <property type="project" value="InterPro"/>
</dbReference>
<dbReference type="InterPro" id="IPR039910">
    <property type="entry name" value="D15-like"/>
</dbReference>
<evidence type="ECO:0000256" key="5">
    <source>
        <dbReference type="ARBA" id="ARBA00023237"/>
    </source>
</evidence>
<protein>
    <submittedName>
        <fullName evidence="7">BamA/TamA family outer membrane protein</fullName>
    </submittedName>
</protein>
<dbReference type="InterPro" id="IPR000184">
    <property type="entry name" value="Bac_surfAg_D15"/>
</dbReference>
<keyword evidence="5" id="KW-0998">Cell outer membrane</keyword>
<comment type="subcellular location">
    <subcellularLocation>
        <location evidence="1">Membrane</location>
    </subcellularLocation>
</comment>
<evidence type="ECO:0000256" key="1">
    <source>
        <dbReference type="ARBA" id="ARBA00004370"/>
    </source>
</evidence>
<name>A0A9D9IZV9_9BACT</name>
<dbReference type="PANTHER" id="PTHR12815">
    <property type="entry name" value="SORTING AND ASSEMBLY MACHINERY SAMM50 PROTEIN FAMILY MEMBER"/>
    <property type="match status" value="1"/>
</dbReference>
<dbReference type="PANTHER" id="PTHR12815:SF47">
    <property type="entry name" value="TRANSLOCATION AND ASSEMBLY MODULE SUBUNIT TAMA"/>
    <property type="match status" value="1"/>
</dbReference>
<dbReference type="EMBL" id="JADILW010000082">
    <property type="protein sequence ID" value="MBO8480583.1"/>
    <property type="molecule type" value="Genomic_DNA"/>
</dbReference>
<organism evidence="7 8">
    <name type="scientific">Candidatus Cryptobacteroides avistercoris</name>
    <dbReference type="NCBI Taxonomy" id="2840758"/>
    <lineage>
        <taxon>Bacteria</taxon>
        <taxon>Pseudomonadati</taxon>
        <taxon>Bacteroidota</taxon>
        <taxon>Bacteroidia</taxon>
        <taxon>Bacteroidales</taxon>
        <taxon>Candidatus Cryptobacteroides</taxon>
    </lineage>
</organism>
<dbReference type="Gene3D" id="2.40.160.50">
    <property type="entry name" value="membrane protein fhac: a member of the omp85/tpsb transporter family"/>
    <property type="match status" value="1"/>
</dbReference>
<dbReference type="PROSITE" id="PS51257">
    <property type="entry name" value="PROKAR_LIPOPROTEIN"/>
    <property type="match status" value="1"/>
</dbReference>
<evidence type="ECO:0000313" key="7">
    <source>
        <dbReference type="EMBL" id="MBO8480583.1"/>
    </source>
</evidence>
<dbReference type="Gene3D" id="3.10.20.310">
    <property type="entry name" value="membrane protein fhac"/>
    <property type="match status" value="1"/>
</dbReference>
<evidence type="ECO:0000256" key="2">
    <source>
        <dbReference type="ARBA" id="ARBA00022692"/>
    </source>
</evidence>
<evidence type="ECO:0000259" key="6">
    <source>
        <dbReference type="Pfam" id="PF01103"/>
    </source>
</evidence>
<feature type="domain" description="Bacterial surface antigen (D15)" evidence="6">
    <location>
        <begin position="348"/>
        <end position="715"/>
    </location>
</feature>